<feature type="domain" description="Thioredoxin-like fold" evidence="3">
    <location>
        <begin position="1"/>
        <end position="76"/>
    </location>
</feature>
<protein>
    <submittedName>
        <fullName evidence="4">Small redox-active disulfide protein 2</fullName>
    </submittedName>
</protein>
<dbReference type="SUPFAM" id="SSF52833">
    <property type="entry name" value="Thioredoxin-like"/>
    <property type="match status" value="1"/>
</dbReference>
<dbReference type="OrthoDB" id="9800630at2"/>
<keyword evidence="2" id="KW-0676">Redox-active center</keyword>
<feature type="active site" description="Nucleophile" evidence="1">
    <location>
        <position position="10"/>
    </location>
</feature>
<dbReference type="NCBIfam" id="TIGR00412">
    <property type="entry name" value="redox_disulf_2"/>
    <property type="match status" value="1"/>
</dbReference>
<dbReference type="EMBL" id="FOOX01000021">
    <property type="protein sequence ID" value="SFH25432.1"/>
    <property type="molecule type" value="Genomic_DNA"/>
</dbReference>
<dbReference type="PANTHER" id="PTHR36450:SF1">
    <property type="entry name" value="THIOREDOXIN"/>
    <property type="match status" value="1"/>
</dbReference>
<dbReference type="RefSeq" id="WP_092474502.1">
    <property type="nucleotide sequence ID" value="NZ_FOOX01000021.1"/>
</dbReference>
<accession>A0A1I2YIJ5</accession>
<keyword evidence="5" id="KW-1185">Reference proteome</keyword>
<evidence type="ECO:0000313" key="5">
    <source>
        <dbReference type="Proteomes" id="UP000199337"/>
    </source>
</evidence>
<sequence>MEIKVLGPGCPKCQTLEKLVKEVLNETGIAAEVKKITDLKEIASHGIMLTPGLIVNGKIKSTGKVLSKADVKKFIEQEL</sequence>
<evidence type="ECO:0000256" key="1">
    <source>
        <dbReference type="PIRSR" id="PIRSR037031-50"/>
    </source>
</evidence>
<feature type="disulfide bond" description="Redox-active" evidence="2">
    <location>
        <begin position="10"/>
        <end position="13"/>
    </location>
</feature>
<dbReference type="InterPro" id="IPR012336">
    <property type="entry name" value="Thioredoxin-like_fold"/>
</dbReference>
<reference evidence="5" key="1">
    <citation type="submission" date="2016-10" db="EMBL/GenBank/DDBJ databases">
        <authorList>
            <person name="Varghese N."/>
            <person name="Submissions S."/>
        </authorList>
    </citation>
    <scope>NUCLEOTIDE SEQUENCE [LARGE SCALE GENOMIC DNA]</scope>
    <source>
        <strain evidence="5">DSM 17038</strain>
    </source>
</reference>
<dbReference type="STRING" id="341036.SAMN05660649_04446"/>
<dbReference type="Pfam" id="PF13192">
    <property type="entry name" value="Thioredoxin_3"/>
    <property type="match status" value="1"/>
</dbReference>
<proteinExistence type="predicted"/>
<dbReference type="Gene3D" id="3.40.30.10">
    <property type="entry name" value="Glutaredoxin"/>
    <property type="match status" value="1"/>
</dbReference>
<dbReference type="Proteomes" id="UP000199337">
    <property type="component" value="Unassembled WGS sequence"/>
</dbReference>
<feature type="active site" description="Nucleophile" evidence="1">
    <location>
        <position position="13"/>
    </location>
</feature>
<gene>
    <name evidence="4" type="ORF">SAMN05660649_04446</name>
</gene>
<dbReference type="AlphaFoldDB" id="A0A1I2YIJ5"/>
<organism evidence="4 5">
    <name type="scientific">Desulfotruncus arcticus DSM 17038</name>
    <dbReference type="NCBI Taxonomy" id="1121424"/>
    <lineage>
        <taxon>Bacteria</taxon>
        <taxon>Bacillati</taxon>
        <taxon>Bacillota</taxon>
        <taxon>Clostridia</taxon>
        <taxon>Eubacteriales</taxon>
        <taxon>Desulfallaceae</taxon>
        <taxon>Desulfotruncus</taxon>
    </lineage>
</organism>
<dbReference type="PIRSF" id="PIRSF037031">
    <property type="entry name" value="Redox_disulphide_2"/>
    <property type="match status" value="1"/>
</dbReference>
<evidence type="ECO:0000313" key="4">
    <source>
        <dbReference type="EMBL" id="SFH25432.1"/>
    </source>
</evidence>
<dbReference type="PANTHER" id="PTHR36450">
    <property type="entry name" value="THIOREDOXIN"/>
    <property type="match status" value="1"/>
</dbReference>
<dbReference type="InterPro" id="IPR036249">
    <property type="entry name" value="Thioredoxin-like_sf"/>
</dbReference>
<keyword evidence="2" id="KW-1015">Disulfide bond</keyword>
<evidence type="ECO:0000259" key="3">
    <source>
        <dbReference type="Pfam" id="PF13192"/>
    </source>
</evidence>
<evidence type="ECO:0000256" key="2">
    <source>
        <dbReference type="PIRSR" id="PIRSR037031-51"/>
    </source>
</evidence>
<name>A0A1I2YIJ5_9FIRM</name>
<dbReference type="InterPro" id="IPR005243">
    <property type="entry name" value="THIRX-like_proc"/>
</dbReference>